<keyword evidence="2" id="KW-1185">Reference proteome</keyword>
<proteinExistence type="predicted"/>
<accession>A0A7W7YLS1</accession>
<dbReference type="AlphaFoldDB" id="A0A7W7YLS1"/>
<name>A0A7W7YLS1_9BACT</name>
<protein>
    <submittedName>
        <fullName evidence="1">Uncharacterized protein</fullName>
    </submittedName>
</protein>
<sequence>MQGAVVATVTVPAGGREAALTDTSMTGNMSMLTT</sequence>
<evidence type="ECO:0000313" key="2">
    <source>
        <dbReference type="Proteomes" id="UP000534294"/>
    </source>
</evidence>
<evidence type="ECO:0000313" key="1">
    <source>
        <dbReference type="EMBL" id="MBB5038558.1"/>
    </source>
</evidence>
<dbReference type="EMBL" id="JACHIF010000005">
    <property type="protein sequence ID" value="MBB5038558.1"/>
    <property type="molecule type" value="Genomic_DNA"/>
</dbReference>
<gene>
    <name evidence="1" type="ORF">HNQ64_002821</name>
</gene>
<reference evidence="1 2" key="1">
    <citation type="submission" date="2020-08" db="EMBL/GenBank/DDBJ databases">
        <title>Genomic Encyclopedia of Type Strains, Phase IV (KMG-IV): sequencing the most valuable type-strain genomes for metagenomic binning, comparative biology and taxonomic classification.</title>
        <authorList>
            <person name="Goeker M."/>
        </authorList>
    </citation>
    <scope>NUCLEOTIDE SEQUENCE [LARGE SCALE GENOMIC DNA]</scope>
    <source>
        <strain evidence="1 2">DSM 12251</strain>
    </source>
</reference>
<organism evidence="1 2">
    <name type="scientific">Prosthecobacter dejongeii</name>
    <dbReference type="NCBI Taxonomy" id="48465"/>
    <lineage>
        <taxon>Bacteria</taxon>
        <taxon>Pseudomonadati</taxon>
        <taxon>Verrucomicrobiota</taxon>
        <taxon>Verrucomicrobiia</taxon>
        <taxon>Verrucomicrobiales</taxon>
        <taxon>Verrucomicrobiaceae</taxon>
        <taxon>Prosthecobacter</taxon>
    </lineage>
</organism>
<dbReference type="Proteomes" id="UP000534294">
    <property type="component" value="Unassembled WGS sequence"/>
</dbReference>
<comment type="caution">
    <text evidence="1">The sequence shown here is derived from an EMBL/GenBank/DDBJ whole genome shotgun (WGS) entry which is preliminary data.</text>
</comment>